<dbReference type="SUPFAM" id="SSF53822">
    <property type="entry name" value="Periplasmic binding protein-like I"/>
    <property type="match status" value="1"/>
</dbReference>
<comment type="similarity">
    <text evidence="2">Belongs to the bacterial solute-binding protein 2 family.</text>
</comment>
<feature type="region of interest" description="Disordered" evidence="4">
    <location>
        <begin position="29"/>
        <end position="52"/>
    </location>
</feature>
<dbReference type="Gene3D" id="3.40.50.2300">
    <property type="match status" value="2"/>
</dbReference>
<dbReference type="PROSITE" id="PS51257">
    <property type="entry name" value="PROKAR_LIPOPROTEIN"/>
    <property type="match status" value="1"/>
</dbReference>
<proteinExistence type="inferred from homology"/>
<protein>
    <submittedName>
        <fullName evidence="7">Sugar ABC transporter substrate-binding protein</fullName>
    </submittedName>
</protein>
<feature type="domain" description="Periplasmic binding protein" evidence="6">
    <location>
        <begin position="91"/>
        <end position="325"/>
    </location>
</feature>
<gene>
    <name evidence="7" type="ORF">PUP29_06455</name>
</gene>
<dbReference type="PANTHER" id="PTHR46847:SF1">
    <property type="entry name" value="D-ALLOSE-BINDING PERIPLASMIC PROTEIN-RELATED"/>
    <property type="match status" value="1"/>
</dbReference>
<dbReference type="Pfam" id="PF13407">
    <property type="entry name" value="Peripla_BP_4"/>
    <property type="match status" value="1"/>
</dbReference>
<evidence type="ECO:0000256" key="1">
    <source>
        <dbReference type="ARBA" id="ARBA00004196"/>
    </source>
</evidence>
<reference evidence="7" key="1">
    <citation type="submission" date="2023-02" db="EMBL/GenBank/DDBJ databases">
        <title>Gut commensal Christensenella minuta modulates host metabolism via a new class of secondary bile acids.</title>
        <authorList>
            <person name="Liu C."/>
        </authorList>
    </citation>
    <scope>NUCLEOTIDE SEQUENCE</scope>
    <source>
        <strain evidence="7">CA70</strain>
    </source>
</reference>
<dbReference type="RefSeq" id="WP_079546669.1">
    <property type="nucleotide sequence ID" value="NZ_CP117826.1"/>
</dbReference>
<feature type="signal peptide" evidence="5">
    <location>
        <begin position="1"/>
        <end position="21"/>
    </location>
</feature>
<sequence length="373" mass="41084">MKKLLLIVLTVIMVLSVVACSAAPATESSAASVESTDDSTANAEAEATQKESGGKQQIKVAFVFDILDVNQQDHVDHIRYQLELINDEQDEVEFTDFTGYNCNMVNEEFLTNMETAVTAGYNLIFTMPVDSEGCIPAYQNATAAGVKVVDLRGVPTTDEVAVMYQGIGEDQIGACTKEYVKNMLEENPDLVLNTCLVYPTAGHTGSFIRLDVMKELAEEMPGRINILVEGYGNWRTEDTQKLVEDWIQTYQDINFVLCANDEEALGAINALEAANMKEDVMVLGGNGAMQGTDLIIEGRLDATAAQDKPVFARNLAELAVKLYDGTYTELAGYDDTTKVYLPEISAVYMLTPDNAEQRKEDLQFYEDTFAAYH</sequence>
<evidence type="ECO:0000256" key="2">
    <source>
        <dbReference type="ARBA" id="ARBA00007639"/>
    </source>
</evidence>
<comment type="subcellular location">
    <subcellularLocation>
        <location evidence="1">Cell envelope</location>
    </subcellularLocation>
</comment>
<dbReference type="GO" id="GO:0030313">
    <property type="term" value="C:cell envelope"/>
    <property type="evidence" value="ECO:0007669"/>
    <property type="project" value="UniProtKB-SubCell"/>
</dbReference>
<dbReference type="PANTHER" id="PTHR46847">
    <property type="entry name" value="D-ALLOSE-BINDING PERIPLASMIC PROTEIN-RELATED"/>
    <property type="match status" value="1"/>
</dbReference>
<accession>A0AAU8A539</accession>
<name>A0AAU8A539_9FIRM</name>
<dbReference type="InterPro" id="IPR028082">
    <property type="entry name" value="Peripla_BP_I"/>
</dbReference>
<dbReference type="InterPro" id="IPR025997">
    <property type="entry name" value="SBP_2_dom"/>
</dbReference>
<dbReference type="EMBL" id="CP117826">
    <property type="protein sequence ID" value="XCC61181.1"/>
    <property type="molecule type" value="Genomic_DNA"/>
</dbReference>
<evidence type="ECO:0000256" key="5">
    <source>
        <dbReference type="SAM" id="SignalP"/>
    </source>
</evidence>
<feature type="chain" id="PRO_5043425850" evidence="5">
    <location>
        <begin position="22"/>
        <end position="373"/>
    </location>
</feature>
<evidence type="ECO:0000256" key="3">
    <source>
        <dbReference type="ARBA" id="ARBA00022729"/>
    </source>
</evidence>
<evidence type="ECO:0000313" key="7">
    <source>
        <dbReference type="EMBL" id="XCC61181.1"/>
    </source>
</evidence>
<dbReference type="CDD" id="cd01536">
    <property type="entry name" value="PBP1_ABC_sugar_binding-like"/>
    <property type="match status" value="1"/>
</dbReference>
<dbReference type="GO" id="GO:0030246">
    <property type="term" value="F:carbohydrate binding"/>
    <property type="evidence" value="ECO:0007669"/>
    <property type="project" value="UniProtKB-ARBA"/>
</dbReference>
<keyword evidence="3 5" id="KW-0732">Signal</keyword>
<dbReference type="AlphaFoldDB" id="A0AAU8A539"/>
<feature type="compositionally biased region" description="Low complexity" evidence="4">
    <location>
        <begin position="29"/>
        <end position="41"/>
    </location>
</feature>
<evidence type="ECO:0000259" key="6">
    <source>
        <dbReference type="Pfam" id="PF13407"/>
    </source>
</evidence>
<organism evidence="7">
    <name type="scientific">Christensenella massiliensis</name>
    <dbReference type="NCBI Taxonomy" id="1805714"/>
    <lineage>
        <taxon>Bacteria</taxon>
        <taxon>Bacillati</taxon>
        <taxon>Bacillota</taxon>
        <taxon>Clostridia</taxon>
        <taxon>Christensenellales</taxon>
        <taxon>Christensenellaceae</taxon>
        <taxon>Christensenella</taxon>
    </lineage>
</organism>
<evidence type="ECO:0000256" key="4">
    <source>
        <dbReference type="SAM" id="MobiDB-lite"/>
    </source>
</evidence>